<sequence>MSKKQQKQSQQPQEQSKKPNKEVTKQYEQYVKQFTPKPKYFSNSLKAFVVGGCICAAALYIQNLLMDKGLSEKTAGAYVTVLLICIAQLLTGFGVFDTIGKFAGAGVFVPITGFANSMVAPAMEYKKEGPVLGVGAKLFSLAGAVLVCGITVSALIGMIYYFME</sequence>
<dbReference type="Proteomes" id="UP000594014">
    <property type="component" value="Chromosome"/>
</dbReference>
<evidence type="ECO:0000313" key="1">
    <source>
        <dbReference type="EMBL" id="QOX63141.1"/>
    </source>
</evidence>
<keyword evidence="2" id="KW-1185">Reference proteome</keyword>
<protein>
    <submittedName>
        <fullName evidence="1">Stage V sporulation protein AC</fullName>
    </submittedName>
</protein>
<gene>
    <name evidence="1" type="primary">spoVAC</name>
    <name evidence="1" type="ORF">FRZ06_07175</name>
</gene>
<organism evidence="1 2">
    <name type="scientific">Anoxybacterium hadale</name>
    <dbReference type="NCBI Taxonomy" id="3408580"/>
    <lineage>
        <taxon>Bacteria</taxon>
        <taxon>Bacillati</taxon>
        <taxon>Bacillota</taxon>
        <taxon>Clostridia</taxon>
        <taxon>Peptostreptococcales</taxon>
        <taxon>Anaerovoracaceae</taxon>
        <taxon>Anoxybacterium</taxon>
    </lineage>
</organism>
<evidence type="ECO:0000313" key="2">
    <source>
        <dbReference type="Proteomes" id="UP000594014"/>
    </source>
</evidence>
<name>A0ACD1AA13_9FIRM</name>
<accession>A0ACD1AA13</accession>
<reference evidence="1" key="1">
    <citation type="submission" date="2019-08" db="EMBL/GenBank/DDBJ databases">
        <title>Genome sequence of Clostridiales bacterium MT110.</title>
        <authorList>
            <person name="Cao J."/>
        </authorList>
    </citation>
    <scope>NUCLEOTIDE SEQUENCE</scope>
    <source>
        <strain evidence="1">MT110</strain>
    </source>
</reference>
<dbReference type="EMBL" id="CP042469">
    <property type="protein sequence ID" value="QOX63141.1"/>
    <property type="molecule type" value="Genomic_DNA"/>
</dbReference>
<proteinExistence type="predicted"/>